<evidence type="ECO:0000313" key="2">
    <source>
        <dbReference type="Proteomes" id="UP000027138"/>
    </source>
</evidence>
<dbReference type="STRING" id="180498.A0A067L4N9"/>
<dbReference type="GO" id="GO:0005666">
    <property type="term" value="C:RNA polymerase III complex"/>
    <property type="evidence" value="ECO:0007669"/>
    <property type="project" value="TreeGrafter"/>
</dbReference>
<dbReference type="OrthoDB" id="340681at2759"/>
<dbReference type="Proteomes" id="UP000027138">
    <property type="component" value="Unassembled WGS sequence"/>
</dbReference>
<protein>
    <submittedName>
        <fullName evidence="1">Uncharacterized protein</fullName>
    </submittedName>
</protein>
<organism evidence="1 2">
    <name type="scientific">Jatropha curcas</name>
    <name type="common">Barbados nut</name>
    <dbReference type="NCBI Taxonomy" id="180498"/>
    <lineage>
        <taxon>Eukaryota</taxon>
        <taxon>Viridiplantae</taxon>
        <taxon>Streptophyta</taxon>
        <taxon>Embryophyta</taxon>
        <taxon>Tracheophyta</taxon>
        <taxon>Spermatophyta</taxon>
        <taxon>Magnoliopsida</taxon>
        <taxon>eudicotyledons</taxon>
        <taxon>Gunneridae</taxon>
        <taxon>Pentapetalae</taxon>
        <taxon>rosids</taxon>
        <taxon>fabids</taxon>
        <taxon>Malpighiales</taxon>
        <taxon>Euphorbiaceae</taxon>
        <taxon>Crotonoideae</taxon>
        <taxon>Jatropheae</taxon>
        <taxon>Jatropha</taxon>
    </lineage>
</organism>
<dbReference type="GO" id="GO:0042797">
    <property type="term" value="P:tRNA transcription by RNA polymerase III"/>
    <property type="evidence" value="ECO:0007669"/>
    <property type="project" value="TreeGrafter"/>
</dbReference>
<sequence>MNFLFHASRSDFSSRYLQKMIAQEGSPLEFTMLPYDYMSSLCPVASNNAKSKGPSRRDFGLQGLLCCSHINKRFLKGVLEIIFLFYLARVWWSSSSQITNLPANLRKPALAMLNMLAVERPFFKDWKFKESPDVAFIKLYPEIVKQQEEVWERSEKKLTDNLSHYQNRSKENTKPTIAQNTAKDLDAYKTAPKSASGNRVPTKKIVTAETREALLKVLPKVFQTHKVCSFEMIRQGLRDLAMSLSTLLKADPRITKLAADGGDAPLEELQEIISQVATNIHGSYILKSSPDHPEHDLLRKVVIDLLLANANLKRAECYGQIPGLRRSAPVLHYPMQSLHAGGVVCCSGTTGRELGRSPDEPMAGRNQCGAVWRGLPRSYAGGLPERRTGAVLRETLCP</sequence>
<accession>A0A067L4N9</accession>
<dbReference type="EMBL" id="KK914309">
    <property type="protein sequence ID" value="KDP42178.1"/>
    <property type="molecule type" value="Genomic_DNA"/>
</dbReference>
<gene>
    <name evidence="1" type="ORF">JCGZ_02908</name>
</gene>
<proteinExistence type="predicted"/>
<dbReference type="InterPro" id="IPR006886">
    <property type="entry name" value="RNA_pol_III_Rpc5"/>
</dbReference>
<dbReference type="Pfam" id="PF04801">
    <property type="entry name" value="RPC5"/>
    <property type="match status" value="1"/>
</dbReference>
<dbReference type="AlphaFoldDB" id="A0A067L4N9"/>
<name>A0A067L4N9_JATCU</name>
<keyword evidence="2" id="KW-1185">Reference proteome</keyword>
<dbReference type="PANTHER" id="PTHR12069">
    <property type="entry name" value="DNA-DIRECTED RNA POLYMERASES III 80 KDA POLYPEPTIDE RNA POLYMERASE III SUBUNIT 5"/>
    <property type="match status" value="1"/>
</dbReference>
<dbReference type="PANTHER" id="PTHR12069:SF0">
    <property type="entry name" value="DNA-DIRECTED RNA POLYMERASE III SUBUNIT RPC5"/>
    <property type="match status" value="1"/>
</dbReference>
<evidence type="ECO:0000313" key="1">
    <source>
        <dbReference type="EMBL" id="KDP42178.1"/>
    </source>
</evidence>
<reference evidence="1 2" key="1">
    <citation type="journal article" date="2014" name="PLoS ONE">
        <title>Global Analysis of Gene Expression Profiles in Physic Nut (Jatropha curcas L.) Seedlings Exposed to Salt Stress.</title>
        <authorList>
            <person name="Zhang L."/>
            <person name="Zhang C."/>
            <person name="Wu P."/>
            <person name="Chen Y."/>
            <person name="Li M."/>
            <person name="Jiang H."/>
            <person name="Wu G."/>
        </authorList>
    </citation>
    <scope>NUCLEOTIDE SEQUENCE [LARGE SCALE GENOMIC DNA]</scope>
    <source>
        <strain evidence="2">cv. GZQX0401</strain>
        <tissue evidence="1">Young leaves</tissue>
    </source>
</reference>